<protein>
    <submittedName>
        <fullName evidence="1">Uncharacterized protein</fullName>
    </submittedName>
</protein>
<dbReference type="Proteomes" id="UP000815677">
    <property type="component" value="Unassembled WGS sequence"/>
</dbReference>
<organism evidence="1 2">
    <name type="scientific">Mycena chlorophos</name>
    <name type="common">Agaric fungus</name>
    <name type="synonym">Agaricus chlorophos</name>
    <dbReference type="NCBI Taxonomy" id="658473"/>
    <lineage>
        <taxon>Eukaryota</taxon>
        <taxon>Fungi</taxon>
        <taxon>Dikarya</taxon>
        <taxon>Basidiomycota</taxon>
        <taxon>Agaricomycotina</taxon>
        <taxon>Agaricomycetes</taxon>
        <taxon>Agaricomycetidae</taxon>
        <taxon>Agaricales</taxon>
        <taxon>Marasmiineae</taxon>
        <taxon>Mycenaceae</taxon>
        <taxon>Mycena</taxon>
    </lineage>
</organism>
<evidence type="ECO:0000313" key="1">
    <source>
        <dbReference type="EMBL" id="GAT59442.1"/>
    </source>
</evidence>
<name>A0ABQ0M866_MYCCL</name>
<proteinExistence type="predicted"/>
<accession>A0ABQ0M866</accession>
<dbReference type="EMBL" id="DF849863">
    <property type="protein sequence ID" value="GAT59442.1"/>
    <property type="molecule type" value="Genomic_DNA"/>
</dbReference>
<keyword evidence="2" id="KW-1185">Reference proteome</keyword>
<reference evidence="1" key="1">
    <citation type="submission" date="2014-09" db="EMBL/GenBank/DDBJ databases">
        <title>Genome sequence of the luminous mushroom Mycena chlorophos for searching fungal bioluminescence genes.</title>
        <authorList>
            <person name="Tanaka Y."/>
            <person name="Kasuga D."/>
            <person name="Oba Y."/>
            <person name="Hase S."/>
            <person name="Sato K."/>
            <person name="Oba Y."/>
            <person name="Sakakibara Y."/>
        </authorList>
    </citation>
    <scope>NUCLEOTIDE SEQUENCE</scope>
</reference>
<evidence type="ECO:0000313" key="2">
    <source>
        <dbReference type="Proteomes" id="UP000815677"/>
    </source>
</evidence>
<gene>
    <name evidence="1" type="ORF">MCHLO_15730</name>
</gene>
<sequence>MSASSPPAPTLPVVECTNYARFVVAAVKAATTGLKLNQEVLRTALSLCSSYLVTDTSTNDDPTSGSQTWFTGLNQLVDLLVALHARDELEIDTLNAASMACSELERSEQLGRVGRVQRGSPQSRDQAAAAARRGRVYLSWAKRIFAPSACTPTTTYTSTSDFYEQRLTTAQSLVQPALLQFDSLFSFGSESKPERPTHRLNASKLATHYTVELFVQRTNLPIVEEKSAFTFHTLSRSRNPYRNARLYDTSTVTSCRNSCRGLASELITYEFLMSVARQRFPLVSTACITWHAASGRASGLIGERALSTLKNTVFSQVWSGSSLLGGALAPRETKKKVGIALNGAQSGTNTATAGTSDEWCSSPMPLVHSFPCEAISYFALLEYGLESVAAGLLSVIMLPRNSSKWLKIGLLHTSVTFPLPLSLAWTLYPLDIAHRTKKTVI</sequence>